<sequence>MAFTAQTTYSTGSGSGPVSLSMTDVNSDTKPDIIVALYDQYTVGVLFNFGNGTFHAQTTYSTGIMSYPQRVAGVDVNGDSKPDIIVANNNGNNVGVLFNAGNGTFLSQTTYPTGSSSYPPSASAADVNNDNKSDIVVANQNLGNVGVLFNFGNGTFRSQTTYSTGNNAGPTSVVLVDVNADGQRDIIIANYNEGSVGVLLNFGNGTFRPVTSYLTGNNSKARSVSIVDVNNDNKPDIIVANYGINNIGVLFNFGNGTFGPQTTYSTGNNSGPISVAAVDINGDNKPDIIVANYNANNVGVLYNAGDGTFLPQTTCSSGTTSHPQSVSVTDINNDSKPDIIVANYGADNIGVLLAN</sequence>
<dbReference type="EMBL" id="CAJOBB010001558">
    <property type="protein sequence ID" value="CAF3873598.1"/>
    <property type="molecule type" value="Genomic_DNA"/>
</dbReference>
<dbReference type="EMBL" id="CAJNOE010001203">
    <property type="protein sequence ID" value="CAF1400392.1"/>
    <property type="molecule type" value="Genomic_DNA"/>
</dbReference>
<evidence type="ECO:0000313" key="5">
    <source>
        <dbReference type="EMBL" id="CAF3873598.1"/>
    </source>
</evidence>
<dbReference type="PANTHER" id="PTHR45460">
    <property type="entry name" value="SIMILAR TO CYSTEINE PROTEINASE"/>
    <property type="match status" value="1"/>
</dbReference>
<evidence type="ECO:0000313" key="6">
    <source>
        <dbReference type="EMBL" id="CAF4018229.1"/>
    </source>
</evidence>
<dbReference type="OrthoDB" id="10022113at2759"/>
<dbReference type="Proteomes" id="UP000663868">
    <property type="component" value="Unassembled WGS sequence"/>
</dbReference>
<dbReference type="SUPFAM" id="SSF69318">
    <property type="entry name" value="Integrin alpha N-terminal domain"/>
    <property type="match status" value="1"/>
</dbReference>
<evidence type="ECO:0008006" key="8">
    <source>
        <dbReference type="Google" id="ProtNLM"/>
    </source>
</evidence>
<dbReference type="EMBL" id="CAJOAY010003370">
    <property type="protein sequence ID" value="CAF4018229.1"/>
    <property type="molecule type" value="Genomic_DNA"/>
</dbReference>
<evidence type="ECO:0000313" key="4">
    <source>
        <dbReference type="EMBL" id="CAF1400392.1"/>
    </source>
</evidence>
<name>A0A819PR02_9BILA</name>
<reference evidence="6" key="1">
    <citation type="submission" date="2021-02" db="EMBL/GenBank/DDBJ databases">
        <authorList>
            <person name="Nowell W R."/>
        </authorList>
    </citation>
    <scope>NUCLEOTIDE SEQUENCE</scope>
</reference>
<gene>
    <name evidence="4" type="ORF">IZO911_LOCUS39458</name>
    <name evidence="5" type="ORF">KXQ929_LOCUS21351</name>
    <name evidence="6" type="ORF">OKA104_LOCUS30799</name>
    <name evidence="3" type="ORF">VCS650_LOCUS35375</name>
</gene>
<evidence type="ECO:0000256" key="2">
    <source>
        <dbReference type="SAM" id="MobiDB-lite"/>
    </source>
</evidence>
<dbReference type="PANTHER" id="PTHR45460:SF2">
    <property type="entry name" value="ALPHA 1,3 GLUCANASE, GH71 FAMILY (EUROFUNG)"/>
    <property type="match status" value="1"/>
</dbReference>
<dbReference type="Proteomes" id="UP000663891">
    <property type="component" value="Unassembled WGS sequence"/>
</dbReference>
<organism evidence="6 7">
    <name type="scientific">Adineta steineri</name>
    <dbReference type="NCBI Taxonomy" id="433720"/>
    <lineage>
        <taxon>Eukaryota</taxon>
        <taxon>Metazoa</taxon>
        <taxon>Spiralia</taxon>
        <taxon>Gnathifera</taxon>
        <taxon>Rotifera</taxon>
        <taxon>Eurotatoria</taxon>
        <taxon>Bdelloidea</taxon>
        <taxon>Adinetida</taxon>
        <taxon>Adinetidae</taxon>
        <taxon>Adineta</taxon>
    </lineage>
</organism>
<keyword evidence="1" id="KW-0732">Signal</keyword>
<evidence type="ECO:0000256" key="1">
    <source>
        <dbReference type="ARBA" id="ARBA00022729"/>
    </source>
</evidence>
<accession>A0A819PR02</accession>
<comment type="caution">
    <text evidence="6">The sequence shown here is derived from an EMBL/GenBank/DDBJ whole genome shotgun (WGS) entry which is preliminary data.</text>
</comment>
<dbReference type="Proteomes" id="UP000663881">
    <property type="component" value="Unassembled WGS sequence"/>
</dbReference>
<dbReference type="InterPro" id="IPR028994">
    <property type="entry name" value="Integrin_alpha_N"/>
</dbReference>
<protein>
    <recommendedName>
        <fullName evidence="8">VCBS repeat-containing protein</fullName>
    </recommendedName>
</protein>
<feature type="region of interest" description="Disordered" evidence="2">
    <location>
        <begin position="1"/>
        <end position="20"/>
    </location>
</feature>
<evidence type="ECO:0000313" key="7">
    <source>
        <dbReference type="Proteomes" id="UP000663881"/>
    </source>
</evidence>
<proteinExistence type="predicted"/>
<evidence type="ECO:0000313" key="3">
    <source>
        <dbReference type="EMBL" id="CAF1380468.1"/>
    </source>
</evidence>
<dbReference type="Pfam" id="PF13517">
    <property type="entry name" value="FG-GAP_3"/>
    <property type="match status" value="3"/>
</dbReference>
<dbReference type="EMBL" id="CAJNON010000797">
    <property type="protein sequence ID" value="CAF1380468.1"/>
    <property type="molecule type" value="Genomic_DNA"/>
</dbReference>
<dbReference type="Proteomes" id="UP000663860">
    <property type="component" value="Unassembled WGS sequence"/>
</dbReference>
<dbReference type="AlphaFoldDB" id="A0A819PR02"/>
<dbReference type="InterPro" id="IPR013517">
    <property type="entry name" value="FG-GAP"/>
</dbReference>
<dbReference type="Gene3D" id="2.30.30.100">
    <property type="match status" value="6"/>
</dbReference>